<sequence length="77" mass="8260">MVVNGKIGGDFCGDLMDSGCTSDTKIVKNVKGESANKLTTPKLIACNSKMATNNMIKPKLSKYSCFRICNVDVQIIG</sequence>
<evidence type="ECO:0000313" key="2">
    <source>
        <dbReference type="EnsemblPlants" id="AES63878"/>
    </source>
</evidence>
<proteinExistence type="predicted"/>
<keyword evidence="3" id="KW-1185">Reference proteome</keyword>
<reference evidence="2" key="3">
    <citation type="submission" date="2015-04" db="UniProtKB">
        <authorList>
            <consortium name="EnsemblPlants"/>
        </authorList>
    </citation>
    <scope>IDENTIFICATION</scope>
    <source>
        <strain evidence="2">cv. Jemalong A17</strain>
    </source>
</reference>
<dbReference type="HOGENOM" id="CLU_2641790_0_0_1"/>
<dbReference type="EMBL" id="CM001218">
    <property type="protein sequence ID" value="AES63878.1"/>
    <property type="molecule type" value="Genomic_DNA"/>
</dbReference>
<dbReference type="AlphaFoldDB" id="G7ISE5"/>
<dbReference type="Proteomes" id="UP000002051">
    <property type="component" value="Chromosome 2"/>
</dbReference>
<accession>G7ISE5</accession>
<evidence type="ECO:0000313" key="1">
    <source>
        <dbReference type="EMBL" id="AES63878.1"/>
    </source>
</evidence>
<dbReference type="PaxDb" id="3880-AES63878"/>
<reference evidence="1 3" key="1">
    <citation type="journal article" date="2011" name="Nature">
        <title>The Medicago genome provides insight into the evolution of rhizobial symbioses.</title>
        <authorList>
            <person name="Young N.D."/>
            <person name="Debelle F."/>
            <person name="Oldroyd G.E."/>
            <person name="Geurts R."/>
            <person name="Cannon S.B."/>
            <person name="Udvardi M.K."/>
            <person name="Benedito V.A."/>
            <person name="Mayer K.F."/>
            <person name="Gouzy J."/>
            <person name="Schoof H."/>
            <person name="Van de Peer Y."/>
            <person name="Proost S."/>
            <person name="Cook D.R."/>
            <person name="Meyers B.C."/>
            <person name="Spannagl M."/>
            <person name="Cheung F."/>
            <person name="De Mita S."/>
            <person name="Krishnakumar V."/>
            <person name="Gundlach H."/>
            <person name="Zhou S."/>
            <person name="Mudge J."/>
            <person name="Bharti A.K."/>
            <person name="Murray J.D."/>
            <person name="Naoumkina M.A."/>
            <person name="Rosen B."/>
            <person name="Silverstein K.A."/>
            <person name="Tang H."/>
            <person name="Rombauts S."/>
            <person name="Zhao P.X."/>
            <person name="Zhou P."/>
            <person name="Barbe V."/>
            <person name="Bardou P."/>
            <person name="Bechner M."/>
            <person name="Bellec A."/>
            <person name="Berger A."/>
            <person name="Berges H."/>
            <person name="Bidwell S."/>
            <person name="Bisseling T."/>
            <person name="Choisne N."/>
            <person name="Couloux A."/>
            <person name="Denny R."/>
            <person name="Deshpande S."/>
            <person name="Dai X."/>
            <person name="Doyle J.J."/>
            <person name="Dudez A.M."/>
            <person name="Farmer A.D."/>
            <person name="Fouteau S."/>
            <person name="Franken C."/>
            <person name="Gibelin C."/>
            <person name="Gish J."/>
            <person name="Goldstein S."/>
            <person name="Gonzalez A.J."/>
            <person name="Green P.J."/>
            <person name="Hallab A."/>
            <person name="Hartog M."/>
            <person name="Hua A."/>
            <person name="Humphray S.J."/>
            <person name="Jeong D.H."/>
            <person name="Jing Y."/>
            <person name="Jocker A."/>
            <person name="Kenton S.M."/>
            <person name="Kim D.J."/>
            <person name="Klee K."/>
            <person name="Lai H."/>
            <person name="Lang C."/>
            <person name="Lin S."/>
            <person name="Macmil S.L."/>
            <person name="Magdelenat G."/>
            <person name="Matthews L."/>
            <person name="McCorrison J."/>
            <person name="Monaghan E.L."/>
            <person name="Mun J.H."/>
            <person name="Najar F.Z."/>
            <person name="Nicholson C."/>
            <person name="Noirot C."/>
            <person name="O'Bleness M."/>
            <person name="Paule C.R."/>
            <person name="Poulain J."/>
            <person name="Prion F."/>
            <person name="Qin B."/>
            <person name="Qu C."/>
            <person name="Retzel E.F."/>
            <person name="Riddle C."/>
            <person name="Sallet E."/>
            <person name="Samain S."/>
            <person name="Samson N."/>
            <person name="Sanders I."/>
            <person name="Saurat O."/>
            <person name="Scarpelli C."/>
            <person name="Schiex T."/>
            <person name="Segurens B."/>
            <person name="Severin A.J."/>
            <person name="Sherrier D.J."/>
            <person name="Shi R."/>
            <person name="Sims S."/>
            <person name="Singer S.R."/>
            <person name="Sinharoy S."/>
            <person name="Sterck L."/>
            <person name="Viollet A."/>
            <person name="Wang B.B."/>
            <person name="Wang K."/>
            <person name="Wang M."/>
            <person name="Wang X."/>
            <person name="Warfsmann J."/>
            <person name="Weissenbach J."/>
            <person name="White D.D."/>
            <person name="White J.D."/>
            <person name="Wiley G.B."/>
            <person name="Wincker P."/>
            <person name="Xing Y."/>
            <person name="Yang L."/>
            <person name="Yao Z."/>
            <person name="Ying F."/>
            <person name="Zhai J."/>
            <person name="Zhou L."/>
            <person name="Zuber A."/>
            <person name="Denarie J."/>
            <person name="Dixon R.A."/>
            <person name="May G.D."/>
            <person name="Schwartz D.C."/>
            <person name="Rogers J."/>
            <person name="Quetier F."/>
            <person name="Town C.D."/>
            <person name="Roe B.A."/>
        </authorList>
    </citation>
    <scope>NUCLEOTIDE SEQUENCE [LARGE SCALE GENOMIC DNA]</scope>
    <source>
        <strain evidence="1">A17</strain>
        <strain evidence="2 3">cv. Jemalong A17</strain>
    </source>
</reference>
<organism evidence="1 3">
    <name type="scientific">Medicago truncatula</name>
    <name type="common">Barrel medic</name>
    <name type="synonym">Medicago tribuloides</name>
    <dbReference type="NCBI Taxonomy" id="3880"/>
    <lineage>
        <taxon>Eukaryota</taxon>
        <taxon>Viridiplantae</taxon>
        <taxon>Streptophyta</taxon>
        <taxon>Embryophyta</taxon>
        <taxon>Tracheophyta</taxon>
        <taxon>Spermatophyta</taxon>
        <taxon>Magnoliopsida</taxon>
        <taxon>eudicotyledons</taxon>
        <taxon>Gunneridae</taxon>
        <taxon>Pentapetalae</taxon>
        <taxon>rosids</taxon>
        <taxon>fabids</taxon>
        <taxon>Fabales</taxon>
        <taxon>Fabaceae</taxon>
        <taxon>Papilionoideae</taxon>
        <taxon>50 kb inversion clade</taxon>
        <taxon>NPAAA clade</taxon>
        <taxon>Hologalegina</taxon>
        <taxon>IRL clade</taxon>
        <taxon>Trifolieae</taxon>
        <taxon>Medicago</taxon>
    </lineage>
</organism>
<gene>
    <name evidence="1" type="ordered locus">MTR_2g014310</name>
</gene>
<name>G7ISE5_MEDTR</name>
<evidence type="ECO:0000313" key="3">
    <source>
        <dbReference type="Proteomes" id="UP000002051"/>
    </source>
</evidence>
<dbReference type="EnsemblPlants" id="AES63878">
    <property type="protein sequence ID" value="AES63878"/>
    <property type="gene ID" value="MTR_2g014310"/>
</dbReference>
<protein>
    <submittedName>
        <fullName evidence="1 2">Uncharacterized protein</fullName>
    </submittedName>
</protein>
<reference evidence="1 3" key="2">
    <citation type="journal article" date="2014" name="BMC Genomics">
        <title>An improved genome release (version Mt4.0) for the model legume Medicago truncatula.</title>
        <authorList>
            <person name="Tang H."/>
            <person name="Krishnakumar V."/>
            <person name="Bidwell S."/>
            <person name="Rosen B."/>
            <person name="Chan A."/>
            <person name="Zhou S."/>
            <person name="Gentzbittel L."/>
            <person name="Childs K.L."/>
            <person name="Yandell M."/>
            <person name="Gundlach H."/>
            <person name="Mayer K.F."/>
            <person name="Schwartz D.C."/>
            <person name="Town C.D."/>
        </authorList>
    </citation>
    <scope>GENOME REANNOTATION</scope>
    <source>
        <strain evidence="2 3">cv. Jemalong A17</strain>
    </source>
</reference>